<protein>
    <submittedName>
        <fullName evidence="2">Unannotated protein</fullName>
    </submittedName>
</protein>
<sequence>MDAGEGVLAQPQPVGEDERAEGGTQIGGLLTRQVLRQVDGEHRRPLVEDVEVAQVGEVLGPAHDHGQVLGEDGTVGAVDLPDLHRAVARLPATADHDPVAVDALEPGLAAEHRPEGLGDRQPRRVLERLAHEQRVRDVVGTGEVVAHDEVAHAGPGQRLRQPRGPAALGESPLEGIQRPHAPGRDQGHHVAHGPTGVGQPLGGLVVRRAPLVAGEGRAGHEQRGGVAVLGLPLLQPPGRGTPVARHGHHRLGRRDPPDQRGHGTRGHHGDRRGGEHPAVDPLRARGRGPGSTGPGAQRLDDVRQADDQREPHHGVELVDVADRGQHAVEQLLQRRGAPPGDGALVAQGHQQQTQQQAPHEERAVRVAAQHQAGAPEEEQHRGVEREVRRGEQVAPGPGGGVDVGDPVGGAAQRVGQRRRERGDRGGLDPLQERRAVGAHEHQRHQPPQGADEGEDRPPEHERATARAGRAGQQPDHAERDDGEGGRGVDAADQRDREPGAGSRAPRAPPLRADHQRQQHPRGQRHRPALAGDGTQGGEHPRGERVRRPGEQAGQVAAHPEGPHQARGAREGDGQHQPPPQPLDDPAGDAGQDAGEEERPRREEVAVGLVLQLAEGALAVPQVQGTLEEVGRRGDEVELGVRDEVAGVLGEGQSDQQAAAGQQAEGEAAHRFPVISCGAPGRGSR</sequence>
<name>A0A6J6T387_9ZZZZ</name>
<proteinExistence type="predicted"/>
<feature type="compositionally biased region" description="Basic and acidic residues" evidence="1">
    <location>
        <begin position="420"/>
        <end position="440"/>
    </location>
</feature>
<feature type="compositionally biased region" description="Basic residues" evidence="1">
    <location>
        <begin position="517"/>
        <end position="527"/>
    </location>
</feature>
<feature type="region of interest" description="Disordered" evidence="1">
    <location>
        <begin position="154"/>
        <end position="202"/>
    </location>
</feature>
<feature type="region of interest" description="Disordered" evidence="1">
    <location>
        <begin position="235"/>
        <end position="322"/>
    </location>
</feature>
<feature type="compositionally biased region" description="Basic and acidic residues" evidence="1">
    <location>
        <begin position="538"/>
        <end position="549"/>
    </location>
</feature>
<feature type="compositionally biased region" description="Basic and acidic residues" evidence="1">
    <location>
        <begin position="377"/>
        <end position="391"/>
    </location>
</feature>
<evidence type="ECO:0000256" key="1">
    <source>
        <dbReference type="SAM" id="MobiDB-lite"/>
    </source>
</evidence>
<feature type="region of interest" description="Disordered" evidence="1">
    <location>
        <begin position="335"/>
        <end position="603"/>
    </location>
</feature>
<feature type="compositionally biased region" description="Low complexity" evidence="1">
    <location>
        <begin position="403"/>
        <end position="414"/>
    </location>
</feature>
<dbReference type="EMBL" id="CAEZYQ010000009">
    <property type="protein sequence ID" value="CAB4741620.1"/>
    <property type="molecule type" value="Genomic_DNA"/>
</dbReference>
<feature type="compositionally biased region" description="Low complexity" evidence="1">
    <location>
        <begin position="347"/>
        <end position="356"/>
    </location>
</feature>
<dbReference type="AlphaFoldDB" id="A0A6J6T387"/>
<feature type="region of interest" description="Disordered" evidence="1">
    <location>
        <begin position="651"/>
        <end position="684"/>
    </location>
</feature>
<gene>
    <name evidence="2" type="ORF">UFOPK2761_01311</name>
</gene>
<feature type="compositionally biased region" description="Low complexity" evidence="1">
    <location>
        <begin position="583"/>
        <end position="592"/>
    </location>
</feature>
<reference evidence="2" key="1">
    <citation type="submission" date="2020-05" db="EMBL/GenBank/DDBJ databases">
        <authorList>
            <person name="Chiriac C."/>
            <person name="Salcher M."/>
            <person name="Ghai R."/>
            <person name="Kavagutti S V."/>
        </authorList>
    </citation>
    <scope>NUCLEOTIDE SEQUENCE</scope>
</reference>
<evidence type="ECO:0000313" key="2">
    <source>
        <dbReference type="EMBL" id="CAB4741620.1"/>
    </source>
</evidence>
<feature type="compositionally biased region" description="Basic and acidic residues" evidence="1">
    <location>
        <begin position="560"/>
        <end position="573"/>
    </location>
</feature>
<accession>A0A6J6T387</accession>
<organism evidence="2">
    <name type="scientific">freshwater metagenome</name>
    <dbReference type="NCBI Taxonomy" id="449393"/>
    <lineage>
        <taxon>unclassified sequences</taxon>
        <taxon>metagenomes</taxon>
        <taxon>ecological metagenomes</taxon>
    </lineage>
</organism>
<feature type="compositionally biased region" description="Basic and acidic residues" evidence="1">
    <location>
        <begin position="298"/>
        <end position="322"/>
    </location>
</feature>
<feature type="compositionally biased region" description="Basic and acidic residues" evidence="1">
    <location>
        <begin position="455"/>
        <end position="464"/>
    </location>
</feature>
<feature type="compositionally biased region" description="Basic and acidic residues" evidence="1">
    <location>
        <begin position="475"/>
        <end position="498"/>
    </location>
</feature>
<feature type="region of interest" description="Disordered" evidence="1">
    <location>
        <begin position="1"/>
        <end position="26"/>
    </location>
</feature>
<feature type="compositionally biased region" description="Low complexity" evidence="1">
    <location>
        <begin position="651"/>
        <end position="665"/>
    </location>
</feature>